<sequence>MLRASYAVPAERGHAVGDARADGQPIRFGAQLAGRVSVRLTALVRPADHRPARLPCVD</sequence>
<protein>
    <submittedName>
        <fullName evidence="1">Uncharacterized protein</fullName>
    </submittedName>
</protein>
<organism evidence="1 2">
    <name type="scientific">Geodermatophilus amargosae</name>
    <dbReference type="NCBI Taxonomy" id="1296565"/>
    <lineage>
        <taxon>Bacteria</taxon>
        <taxon>Bacillati</taxon>
        <taxon>Actinomycetota</taxon>
        <taxon>Actinomycetes</taxon>
        <taxon>Geodermatophilales</taxon>
        <taxon>Geodermatophilaceae</taxon>
        <taxon>Geodermatophilus</taxon>
    </lineage>
</organism>
<evidence type="ECO:0000313" key="2">
    <source>
        <dbReference type="Proteomes" id="UP000199546"/>
    </source>
</evidence>
<dbReference type="Proteomes" id="UP000199546">
    <property type="component" value="Unassembled WGS sequence"/>
</dbReference>
<dbReference type="EMBL" id="FPBA01000014">
    <property type="protein sequence ID" value="SFT86132.1"/>
    <property type="molecule type" value="Genomic_DNA"/>
</dbReference>
<reference evidence="2" key="1">
    <citation type="submission" date="2016-10" db="EMBL/GenBank/DDBJ databases">
        <authorList>
            <person name="Varghese N."/>
            <person name="Submissions S."/>
        </authorList>
    </citation>
    <scope>NUCLEOTIDE SEQUENCE [LARGE SCALE GENOMIC DNA]</scope>
    <source>
        <strain evidence="2">DSM 46136</strain>
    </source>
</reference>
<dbReference type="AlphaFoldDB" id="A0A1I7BG69"/>
<dbReference type="STRING" id="1296565.SAMN05660657_03542"/>
<dbReference type="RefSeq" id="WP_175551651.1">
    <property type="nucleotide sequence ID" value="NZ_FPBA01000014.1"/>
</dbReference>
<keyword evidence="2" id="KW-1185">Reference proteome</keyword>
<evidence type="ECO:0000313" key="1">
    <source>
        <dbReference type="EMBL" id="SFT86132.1"/>
    </source>
</evidence>
<gene>
    <name evidence="1" type="ORF">SAMN05660657_03542</name>
</gene>
<proteinExistence type="predicted"/>
<name>A0A1I7BG69_9ACTN</name>
<accession>A0A1I7BG69</accession>